<gene>
    <name evidence="1" type="ORF">GCM10010191_23060</name>
</gene>
<dbReference type="EMBL" id="BAAARW010000008">
    <property type="protein sequence ID" value="GAA2412868.1"/>
    <property type="molecule type" value="Genomic_DNA"/>
</dbReference>
<reference evidence="1 2" key="1">
    <citation type="journal article" date="2019" name="Int. J. Syst. Evol. Microbiol.">
        <title>The Global Catalogue of Microorganisms (GCM) 10K type strain sequencing project: providing services to taxonomists for standard genome sequencing and annotation.</title>
        <authorList>
            <consortium name="The Broad Institute Genomics Platform"/>
            <consortium name="The Broad Institute Genome Sequencing Center for Infectious Disease"/>
            <person name="Wu L."/>
            <person name="Ma J."/>
        </authorList>
    </citation>
    <scope>NUCLEOTIDE SEQUENCE [LARGE SCALE GENOMIC DNA]</scope>
    <source>
        <strain evidence="1 2">JCM 3325</strain>
    </source>
</reference>
<protein>
    <submittedName>
        <fullName evidence="1">Uncharacterized protein</fullName>
    </submittedName>
</protein>
<comment type="caution">
    <text evidence="1">The sequence shown here is derived from an EMBL/GenBank/DDBJ whole genome shotgun (WGS) entry which is preliminary data.</text>
</comment>
<accession>A0ABN3ISR0</accession>
<evidence type="ECO:0000313" key="1">
    <source>
        <dbReference type="EMBL" id="GAA2412868.1"/>
    </source>
</evidence>
<sequence length="225" mass="24608">MEKHGTAGALDRVLADIAEERAAQDRLWGVQEFPDGSGQEYARQAQEAKEECAAAYERGELTWRHILTEEFFEALAESDVNALRTELVQTAAVAVKWVQSLDRRAGTLAHRTKEAGEHTEKLVRDRIPEIVRAAGRIPEARTAEDGEYASLLRAKLYEEAGEYVASGDPSELADILEVLHALAALHGLSQTDLEHLRATKAAERGGFAGRLVLSLPTASARTPAQ</sequence>
<proteinExistence type="predicted"/>
<dbReference type="InterPro" id="IPR038735">
    <property type="entry name" value="MSMEG_1276-like_NTP-PPase_dom"/>
</dbReference>
<dbReference type="Proteomes" id="UP001501231">
    <property type="component" value="Unassembled WGS sequence"/>
</dbReference>
<dbReference type="RefSeq" id="WP_344588737.1">
    <property type="nucleotide sequence ID" value="NZ_BAAARW010000008.1"/>
</dbReference>
<name>A0ABN3ISR0_9ACTN</name>
<dbReference type="CDD" id="cd11532">
    <property type="entry name" value="NTP-PPase_COG4997"/>
    <property type="match status" value="1"/>
</dbReference>
<evidence type="ECO:0000313" key="2">
    <source>
        <dbReference type="Proteomes" id="UP001501231"/>
    </source>
</evidence>
<organism evidence="1 2">
    <name type="scientific">Actinomadura vinacea</name>
    <dbReference type="NCBI Taxonomy" id="115336"/>
    <lineage>
        <taxon>Bacteria</taxon>
        <taxon>Bacillati</taxon>
        <taxon>Actinomycetota</taxon>
        <taxon>Actinomycetes</taxon>
        <taxon>Streptosporangiales</taxon>
        <taxon>Thermomonosporaceae</taxon>
        <taxon>Actinomadura</taxon>
    </lineage>
</organism>
<keyword evidence="2" id="KW-1185">Reference proteome</keyword>